<dbReference type="PANTHER" id="PTHR33164:SF99">
    <property type="entry name" value="MARR FAMILY REGULATORY PROTEIN"/>
    <property type="match status" value="1"/>
</dbReference>
<keyword evidence="3" id="KW-1185">Reference proteome</keyword>
<dbReference type="InterPro" id="IPR000835">
    <property type="entry name" value="HTH_MarR-typ"/>
</dbReference>
<dbReference type="Pfam" id="PF12802">
    <property type="entry name" value="MarR_2"/>
    <property type="match status" value="1"/>
</dbReference>
<dbReference type="InterPro" id="IPR036388">
    <property type="entry name" value="WH-like_DNA-bd_sf"/>
</dbReference>
<sequence>MAIRLIRPVHLNVSRTMEKLLQGPGISVAERPVLELLCEKPLTVPEAARQLSMKRQFVQRIATGLVSKGLVEKTPNPEHRRAHFCAPAAAGRDLFGAIHRRELEMLHAMLGDINETDVVVALRVMMRVDSAFESLVEANDGREEKL</sequence>
<name>A0A249PG04_9HYPH</name>
<dbReference type="GO" id="GO:0006950">
    <property type="term" value="P:response to stress"/>
    <property type="evidence" value="ECO:0007669"/>
    <property type="project" value="TreeGrafter"/>
</dbReference>
<dbReference type="eggNOG" id="COG1846">
    <property type="taxonomic scope" value="Bacteria"/>
</dbReference>
<feature type="domain" description="HTH marR-type" evidence="1">
    <location>
        <begin position="1"/>
        <end position="130"/>
    </location>
</feature>
<dbReference type="InterPro" id="IPR039422">
    <property type="entry name" value="MarR/SlyA-like"/>
</dbReference>
<gene>
    <name evidence="2" type="ORF">SJ05684_c32730</name>
</gene>
<dbReference type="Gene3D" id="1.10.10.10">
    <property type="entry name" value="Winged helix-like DNA-binding domain superfamily/Winged helix DNA-binding domain"/>
    <property type="match status" value="1"/>
</dbReference>
<dbReference type="SUPFAM" id="SSF46785">
    <property type="entry name" value="Winged helix' DNA-binding domain"/>
    <property type="match status" value="1"/>
</dbReference>
<dbReference type="EMBL" id="CP023067">
    <property type="protein sequence ID" value="ASY64695.1"/>
    <property type="molecule type" value="Genomic_DNA"/>
</dbReference>
<accession>A0A249PG04</accession>
<dbReference type="PANTHER" id="PTHR33164">
    <property type="entry name" value="TRANSCRIPTIONAL REGULATOR, MARR FAMILY"/>
    <property type="match status" value="1"/>
</dbReference>
<dbReference type="PROSITE" id="PS50995">
    <property type="entry name" value="HTH_MARR_2"/>
    <property type="match status" value="1"/>
</dbReference>
<dbReference type="AlphaFoldDB" id="A0A249PG04"/>
<dbReference type="STRING" id="716928.GCA_000261485_01221"/>
<protein>
    <submittedName>
        <fullName evidence="2">Transcriptional regulator, MarR family</fullName>
    </submittedName>
</protein>
<reference evidence="2 3" key="1">
    <citation type="submission" date="2017-08" db="EMBL/GenBank/DDBJ databases">
        <title>Multipartite genome sequences of Sinorhizobium species nodulating soybeans.</title>
        <authorList>
            <person name="Tian C.F."/>
        </authorList>
    </citation>
    <scope>NUCLEOTIDE SEQUENCE [LARGE SCALE GENOMIC DNA]</scope>
    <source>
        <strain evidence="2 3">CCBAU 05684</strain>
    </source>
</reference>
<evidence type="ECO:0000259" key="1">
    <source>
        <dbReference type="PROSITE" id="PS50995"/>
    </source>
</evidence>
<dbReference type="Proteomes" id="UP000217211">
    <property type="component" value="Chromosome"/>
</dbReference>
<evidence type="ECO:0000313" key="2">
    <source>
        <dbReference type="EMBL" id="ASY64695.1"/>
    </source>
</evidence>
<dbReference type="RefSeq" id="WP_244426599.1">
    <property type="nucleotide sequence ID" value="NZ_AJQT01000022.1"/>
</dbReference>
<evidence type="ECO:0000313" key="3">
    <source>
        <dbReference type="Proteomes" id="UP000217211"/>
    </source>
</evidence>
<dbReference type="InterPro" id="IPR036390">
    <property type="entry name" value="WH_DNA-bd_sf"/>
</dbReference>
<organism evidence="2 3">
    <name type="scientific">Sinorhizobium sojae CCBAU 05684</name>
    <dbReference type="NCBI Taxonomy" id="716928"/>
    <lineage>
        <taxon>Bacteria</taxon>
        <taxon>Pseudomonadati</taxon>
        <taxon>Pseudomonadota</taxon>
        <taxon>Alphaproteobacteria</taxon>
        <taxon>Hyphomicrobiales</taxon>
        <taxon>Rhizobiaceae</taxon>
        <taxon>Sinorhizobium/Ensifer group</taxon>
        <taxon>Sinorhizobium</taxon>
    </lineage>
</organism>
<proteinExistence type="predicted"/>
<dbReference type="GO" id="GO:0003700">
    <property type="term" value="F:DNA-binding transcription factor activity"/>
    <property type="evidence" value="ECO:0007669"/>
    <property type="project" value="InterPro"/>
</dbReference>
<dbReference type="SMART" id="SM00347">
    <property type="entry name" value="HTH_MARR"/>
    <property type="match status" value="1"/>
</dbReference>
<dbReference type="KEGG" id="esj:SJ05684_c32730"/>